<dbReference type="InterPro" id="IPR045857">
    <property type="entry name" value="O16G_dom_2"/>
</dbReference>
<comment type="caution">
    <text evidence="2">The sequence shown here is derived from an EMBL/GenBank/DDBJ whole genome shotgun (WGS) entry which is preliminary data.</text>
</comment>
<evidence type="ECO:0000313" key="3">
    <source>
        <dbReference type="Proteomes" id="UP000276133"/>
    </source>
</evidence>
<proteinExistence type="predicted"/>
<evidence type="ECO:0000256" key="1">
    <source>
        <dbReference type="SAM" id="MobiDB-lite"/>
    </source>
</evidence>
<gene>
    <name evidence="2" type="ORF">BpHYR1_035329</name>
</gene>
<feature type="region of interest" description="Disordered" evidence="1">
    <location>
        <begin position="1"/>
        <end position="30"/>
    </location>
</feature>
<name>A0A3M7PMH5_BRAPC</name>
<dbReference type="EMBL" id="REGN01009848">
    <property type="protein sequence ID" value="RNA00260.1"/>
    <property type="molecule type" value="Genomic_DNA"/>
</dbReference>
<dbReference type="Gene3D" id="3.90.400.10">
    <property type="entry name" value="Oligo-1,6-glucosidase, Domain 2"/>
    <property type="match status" value="1"/>
</dbReference>
<keyword evidence="3" id="KW-1185">Reference proteome</keyword>
<protein>
    <submittedName>
        <fullName evidence="2">Uncharacterized protein</fullName>
    </submittedName>
</protein>
<reference evidence="2 3" key="1">
    <citation type="journal article" date="2018" name="Sci. Rep.">
        <title>Genomic signatures of local adaptation to the degree of environmental predictability in rotifers.</title>
        <authorList>
            <person name="Franch-Gras L."/>
            <person name="Hahn C."/>
            <person name="Garcia-Roger E.M."/>
            <person name="Carmona M.J."/>
            <person name="Serra M."/>
            <person name="Gomez A."/>
        </authorList>
    </citation>
    <scope>NUCLEOTIDE SEQUENCE [LARGE SCALE GENOMIC DNA]</scope>
    <source>
        <strain evidence="2">HYR1</strain>
    </source>
</reference>
<sequence>MDFIPNHSSDKHHWFQASKNNSEKPEIGSSNKLNEKSFILQKIINLILFQFVCLQIDKDFIIKQLTPKILELQIAKL</sequence>
<accession>A0A3M7PMH5</accession>
<dbReference type="AlphaFoldDB" id="A0A3M7PMH5"/>
<dbReference type="Proteomes" id="UP000276133">
    <property type="component" value="Unassembled WGS sequence"/>
</dbReference>
<evidence type="ECO:0000313" key="2">
    <source>
        <dbReference type="EMBL" id="RNA00260.1"/>
    </source>
</evidence>
<dbReference type="OrthoDB" id="1740265at2759"/>
<organism evidence="2 3">
    <name type="scientific">Brachionus plicatilis</name>
    <name type="common">Marine rotifer</name>
    <name type="synonym">Brachionus muelleri</name>
    <dbReference type="NCBI Taxonomy" id="10195"/>
    <lineage>
        <taxon>Eukaryota</taxon>
        <taxon>Metazoa</taxon>
        <taxon>Spiralia</taxon>
        <taxon>Gnathifera</taxon>
        <taxon>Rotifera</taxon>
        <taxon>Eurotatoria</taxon>
        <taxon>Monogononta</taxon>
        <taxon>Pseudotrocha</taxon>
        <taxon>Ploima</taxon>
        <taxon>Brachionidae</taxon>
        <taxon>Brachionus</taxon>
    </lineage>
</organism>